<gene>
    <name evidence="1" type="ORF">V6984_05285</name>
</gene>
<accession>A0ABZ3F0Q9</accession>
<proteinExistence type="predicted"/>
<dbReference type="RefSeq" id="WP_342758741.1">
    <property type="nucleotide sequence ID" value="NZ_CP146256.1"/>
</dbReference>
<dbReference type="EMBL" id="CP146256">
    <property type="protein sequence ID" value="XAH75178.1"/>
    <property type="molecule type" value="Genomic_DNA"/>
</dbReference>
<dbReference type="Proteomes" id="UP001451571">
    <property type="component" value="Chromosome"/>
</dbReference>
<organism evidence="1 2">
    <name type="scientific">Kineothrix sedimenti</name>
    <dbReference type="NCBI Taxonomy" id="3123317"/>
    <lineage>
        <taxon>Bacteria</taxon>
        <taxon>Bacillati</taxon>
        <taxon>Bacillota</taxon>
        <taxon>Clostridia</taxon>
        <taxon>Lachnospirales</taxon>
        <taxon>Lachnospiraceae</taxon>
        <taxon>Kineothrix</taxon>
    </lineage>
</organism>
<protein>
    <submittedName>
        <fullName evidence="1">Uncharacterized protein</fullName>
    </submittedName>
</protein>
<keyword evidence="2" id="KW-1185">Reference proteome</keyword>
<evidence type="ECO:0000313" key="2">
    <source>
        <dbReference type="Proteomes" id="UP001451571"/>
    </source>
</evidence>
<evidence type="ECO:0000313" key="1">
    <source>
        <dbReference type="EMBL" id="XAH75178.1"/>
    </source>
</evidence>
<sequence>MSEYRLKVGKTAENVTEAYQKVENTFVGGYKKIENTVVGGYKKIEEKFVDTFLEKVEDAEDTEEQ</sequence>
<name>A0ABZ3F0Q9_9FIRM</name>
<reference evidence="1 2" key="1">
    <citation type="submission" date="2024-02" db="EMBL/GenBank/DDBJ databases">
        <title>Bacterial strain from lacustrine sediment.</title>
        <authorList>
            <person name="Petit C."/>
            <person name="Fadhlaoui K."/>
        </authorList>
    </citation>
    <scope>NUCLEOTIDE SEQUENCE [LARGE SCALE GENOMIC DNA]</scope>
    <source>
        <strain evidence="1 2">IPX-CK</strain>
    </source>
</reference>